<protein>
    <submittedName>
        <fullName evidence="1">Uncharacterized protein</fullName>
    </submittedName>
</protein>
<keyword evidence="2" id="KW-1185">Reference proteome</keyword>
<reference evidence="1" key="1">
    <citation type="submission" date="2020-08" db="EMBL/GenBank/DDBJ databases">
        <title>Multicomponent nature underlies the extraordinary mechanical properties of spider dragline silk.</title>
        <authorList>
            <person name="Kono N."/>
            <person name="Nakamura H."/>
            <person name="Mori M."/>
            <person name="Yoshida Y."/>
            <person name="Ohtoshi R."/>
            <person name="Malay A.D."/>
            <person name="Moran D.A.P."/>
            <person name="Tomita M."/>
            <person name="Numata K."/>
            <person name="Arakawa K."/>
        </authorList>
    </citation>
    <scope>NUCLEOTIDE SEQUENCE</scope>
</reference>
<dbReference type="Proteomes" id="UP000887013">
    <property type="component" value="Unassembled WGS sequence"/>
</dbReference>
<dbReference type="EMBL" id="BMAW01114921">
    <property type="protein sequence ID" value="GFT63979.1"/>
    <property type="molecule type" value="Genomic_DNA"/>
</dbReference>
<name>A0A8X6PEK0_NEPPI</name>
<organism evidence="1 2">
    <name type="scientific">Nephila pilipes</name>
    <name type="common">Giant wood spider</name>
    <name type="synonym">Nephila maculata</name>
    <dbReference type="NCBI Taxonomy" id="299642"/>
    <lineage>
        <taxon>Eukaryota</taxon>
        <taxon>Metazoa</taxon>
        <taxon>Ecdysozoa</taxon>
        <taxon>Arthropoda</taxon>
        <taxon>Chelicerata</taxon>
        <taxon>Arachnida</taxon>
        <taxon>Araneae</taxon>
        <taxon>Araneomorphae</taxon>
        <taxon>Entelegynae</taxon>
        <taxon>Araneoidea</taxon>
        <taxon>Nephilidae</taxon>
        <taxon>Nephila</taxon>
    </lineage>
</organism>
<dbReference type="OrthoDB" id="10362322at2759"/>
<dbReference type="AlphaFoldDB" id="A0A8X6PEK0"/>
<gene>
    <name evidence="1" type="primary">NCL1_32423</name>
    <name evidence="1" type="ORF">NPIL_457131</name>
</gene>
<evidence type="ECO:0000313" key="1">
    <source>
        <dbReference type="EMBL" id="GFT63979.1"/>
    </source>
</evidence>
<sequence length="83" mass="9160">MASRAITPVIEKMRATYYLGIFILVCCVLVYIEASPLASADAMEMKRSPRLRRQSGGFNISNIIKVILKAFIDSILQSIPVVG</sequence>
<comment type="caution">
    <text evidence="1">The sequence shown here is derived from an EMBL/GenBank/DDBJ whole genome shotgun (WGS) entry which is preliminary data.</text>
</comment>
<evidence type="ECO:0000313" key="2">
    <source>
        <dbReference type="Proteomes" id="UP000887013"/>
    </source>
</evidence>
<accession>A0A8X6PEK0</accession>
<proteinExistence type="predicted"/>